<evidence type="ECO:0000313" key="15">
    <source>
        <dbReference type="EMBL" id="NEG71216.1"/>
    </source>
</evidence>
<evidence type="ECO:0000313" key="14">
    <source>
        <dbReference type="EMBL" id="KAB8287837.1"/>
    </source>
</evidence>
<comment type="similarity">
    <text evidence="1">Belongs to the helicase family. UvrD subfamily.</text>
</comment>
<dbReference type="Gene3D" id="3.40.50.300">
    <property type="entry name" value="P-loop containing nucleotide triphosphate hydrolases"/>
    <property type="match status" value="3"/>
</dbReference>
<keyword evidence="6" id="KW-0413">Isomerase</keyword>
<dbReference type="EMBL" id="WHZX01000002">
    <property type="protein sequence ID" value="NEG71216.1"/>
    <property type="molecule type" value="Genomic_DNA"/>
</dbReference>
<evidence type="ECO:0000313" key="16">
    <source>
        <dbReference type="Proteomes" id="UP000469943"/>
    </source>
</evidence>
<evidence type="ECO:0000256" key="1">
    <source>
        <dbReference type="ARBA" id="ARBA00009922"/>
    </source>
</evidence>
<feature type="compositionally biased region" description="Gly residues" evidence="11">
    <location>
        <begin position="426"/>
        <end position="446"/>
    </location>
</feature>
<keyword evidence="2 10" id="KW-0547">Nucleotide-binding</keyword>
<protein>
    <recommendedName>
        <fullName evidence="8">DNA 3'-5' helicase</fullName>
        <ecNumber evidence="8">5.6.2.4</ecNumber>
    </recommendedName>
</protein>
<dbReference type="InterPro" id="IPR014017">
    <property type="entry name" value="DNA_helicase_UvrD-like_C"/>
</dbReference>
<organism evidence="14 17">
    <name type="scientific">Bifidobacterium ramosum</name>
    <dbReference type="NCBI Taxonomy" id="1798158"/>
    <lineage>
        <taxon>Bacteria</taxon>
        <taxon>Bacillati</taxon>
        <taxon>Actinomycetota</taxon>
        <taxon>Actinomycetes</taxon>
        <taxon>Bifidobacteriales</taxon>
        <taxon>Bifidobacteriaceae</taxon>
        <taxon>Bifidobacterium</taxon>
    </lineage>
</organism>
<feature type="binding site" evidence="10">
    <location>
        <begin position="31"/>
        <end position="38"/>
    </location>
    <ligand>
        <name>ATP</name>
        <dbReference type="ChEBI" id="CHEBI:30616"/>
    </ligand>
</feature>
<dbReference type="InterPro" id="IPR000212">
    <property type="entry name" value="DNA_helicase_UvrD/REP"/>
</dbReference>
<evidence type="ECO:0000256" key="9">
    <source>
        <dbReference type="ARBA" id="ARBA00048988"/>
    </source>
</evidence>
<dbReference type="GO" id="GO:0005524">
    <property type="term" value="F:ATP binding"/>
    <property type="evidence" value="ECO:0007669"/>
    <property type="project" value="UniProtKB-UniRule"/>
</dbReference>
<evidence type="ECO:0000256" key="11">
    <source>
        <dbReference type="SAM" id="MobiDB-lite"/>
    </source>
</evidence>
<dbReference type="PROSITE" id="PS51217">
    <property type="entry name" value="UVRD_HELICASE_CTER"/>
    <property type="match status" value="1"/>
</dbReference>
<dbReference type="PANTHER" id="PTHR11070">
    <property type="entry name" value="UVRD / RECB / PCRA DNA HELICASE FAMILY MEMBER"/>
    <property type="match status" value="1"/>
</dbReference>
<keyword evidence="4 10" id="KW-0347">Helicase</keyword>
<dbReference type="CDD" id="cd17932">
    <property type="entry name" value="DEXQc_UvrD"/>
    <property type="match status" value="1"/>
</dbReference>
<dbReference type="SUPFAM" id="SSF52540">
    <property type="entry name" value="P-loop containing nucleoside triphosphate hydrolases"/>
    <property type="match status" value="1"/>
</dbReference>
<reference evidence="14 17" key="2">
    <citation type="submission" date="2019-10" db="EMBL/GenBank/DDBJ databases">
        <title>Characterization of the phylogenetic diversity of two novel species belonging to the genus Bifidobacterium: Bifidobacterium cebidarum sp. nov. and Bifidobacterium leontopitheci sp. nov.</title>
        <authorList>
            <person name="Lugli G.A."/>
            <person name="Duranti S."/>
            <person name="Milani C."/>
            <person name="Turroni F."/>
            <person name="Ventura M."/>
        </authorList>
    </citation>
    <scope>NUCLEOTIDE SEQUENCE [LARGE SCALE GENOMIC DNA]</scope>
    <source>
        <strain evidence="14 17">DSM 100688</strain>
    </source>
</reference>
<dbReference type="Gene3D" id="1.10.10.160">
    <property type="match status" value="1"/>
</dbReference>
<evidence type="ECO:0000256" key="5">
    <source>
        <dbReference type="ARBA" id="ARBA00022840"/>
    </source>
</evidence>
<comment type="caution">
    <text evidence="14">The sequence shown here is derived from an EMBL/GenBank/DDBJ whole genome shotgun (WGS) entry which is preliminary data.</text>
</comment>
<dbReference type="Pfam" id="PF13361">
    <property type="entry name" value="UvrD_C"/>
    <property type="match status" value="2"/>
</dbReference>
<evidence type="ECO:0000259" key="13">
    <source>
        <dbReference type="PROSITE" id="PS51217"/>
    </source>
</evidence>
<dbReference type="PANTHER" id="PTHR11070:SF69">
    <property type="entry name" value="ATP-DEPENDENT DNA HELICASE UVRD2"/>
    <property type="match status" value="1"/>
</dbReference>
<dbReference type="GO" id="GO:0043138">
    <property type="term" value="F:3'-5' DNA helicase activity"/>
    <property type="evidence" value="ECO:0007669"/>
    <property type="project" value="UniProtKB-EC"/>
</dbReference>
<dbReference type="GO" id="GO:0003677">
    <property type="term" value="F:DNA binding"/>
    <property type="evidence" value="ECO:0007669"/>
    <property type="project" value="UniProtKB-KW"/>
</dbReference>
<comment type="catalytic activity">
    <reaction evidence="7">
        <text>Couples ATP hydrolysis with the unwinding of duplex DNA by translocating in the 3'-5' direction.</text>
        <dbReference type="EC" id="5.6.2.4"/>
    </reaction>
</comment>
<dbReference type="AlphaFoldDB" id="A0A6L4X0B2"/>
<evidence type="ECO:0000256" key="6">
    <source>
        <dbReference type="ARBA" id="ARBA00023235"/>
    </source>
</evidence>
<dbReference type="OrthoDB" id="9806690at2"/>
<name>A0A6L4X0B2_9BIFI</name>
<dbReference type="GO" id="GO:0016787">
    <property type="term" value="F:hydrolase activity"/>
    <property type="evidence" value="ECO:0007669"/>
    <property type="project" value="UniProtKB-UniRule"/>
</dbReference>
<feature type="domain" description="UvrD-like helicase ATP-binding" evidence="12">
    <location>
        <begin position="10"/>
        <end position="302"/>
    </location>
</feature>
<evidence type="ECO:0000256" key="10">
    <source>
        <dbReference type="PROSITE-ProRule" id="PRU00560"/>
    </source>
</evidence>
<evidence type="ECO:0000259" key="12">
    <source>
        <dbReference type="PROSITE" id="PS51198"/>
    </source>
</evidence>
<proteinExistence type="inferred from homology"/>
<comment type="catalytic activity">
    <reaction evidence="9">
        <text>ATP + H2O = ADP + phosphate + H(+)</text>
        <dbReference type="Rhea" id="RHEA:13065"/>
        <dbReference type="ChEBI" id="CHEBI:15377"/>
        <dbReference type="ChEBI" id="CHEBI:15378"/>
        <dbReference type="ChEBI" id="CHEBI:30616"/>
        <dbReference type="ChEBI" id="CHEBI:43474"/>
        <dbReference type="ChEBI" id="CHEBI:456216"/>
        <dbReference type="EC" id="5.6.2.4"/>
    </reaction>
</comment>
<keyword evidence="3 10" id="KW-0378">Hydrolase</keyword>
<dbReference type="PROSITE" id="PS51198">
    <property type="entry name" value="UVRD_HELICASE_ATP_BIND"/>
    <property type="match status" value="1"/>
</dbReference>
<keyword evidence="17" id="KW-1185">Reference proteome</keyword>
<dbReference type="InterPro" id="IPR013986">
    <property type="entry name" value="DExx_box_DNA_helicase_dom_sf"/>
</dbReference>
<evidence type="ECO:0000313" key="17">
    <source>
        <dbReference type="Proteomes" id="UP000482084"/>
    </source>
</evidence>
<dbReference type="Pfam" id="PF00580">
    <property type="entry name" value="UvrD-helicase"/>
    <property type="match status" value="1"/>
</dbReference>
<feature type="domain" description="UvrD-like helicase C-terminal" evidence="13">
    <location>
        <begin position="303"/>
        <end position="539"/>
    </location>
</feature>
<dbReference type="GO" id="GO:0000725">
    <property type="term" value="P:recombinational repair"/>
    <property type="evidence" value="ECO:0007669"/>
    <property type="project" value="TreeGrafter"/>
</dbReference>
<dbReference type="Proteomes" id="UP000469943">
    <property type="component" value="Unassembled WGS sequence"/>
</dbReference>
<dbReference type="EMBL" id="WBSM01000006">
    <property type="protein sequence ID" value="KAB8287837.1"/>
    <property type="molecule type" value="Genomic_DNA"/>
</dbReference>
<evidence type="ECO:0000256" key="3">
    <source>
        <dbReference type="ARBA" id="ARBA00022801"/>
    </source>
</evidence>
<feature type="region of interest" description="Disordered" evidence="11">
    <location>
        <begin position="423"/>
        <end position="446"/>
    </location>
</feature>
<accession>A0A6L4X0B2</accession>
<dbReference type="InterPro" id="IPR014016">
    <property type="entry name" value="UvrD-like_ATP-bd"/>
</dbReference>
<evidence type="ECO:0000256" key="4">
    <source>
        <dbReference type="ARBA" id="ARBA00022806"/>
    </source>
</evidence>
<evidence type="ECO:0000256" key="2">
    <source>
        <dbReference type="ARBA" id="ARBA00022741"/>
    </source>
</evidence>
<dbReference type="CDD" id="cd18807">
    <property type="entry name" value="SF1_C_UvrD"/>
    <property type="match status" value="1"/>
</dbReference>
<dbReference type="InterPro" id="IPR027417">
    <property type="entry name" value="P-loop_NTPase"/>
</dbReference>
<dbReference type="EC" id="5.6.2.4" evidence="8"/>
<sequence length="539" mass="57555">MNSTADDILQGLDEAQRTAATTVHGPVRIIAGAGAGKTRTVTRRIAYACASGAWDPAGTLAVTFSVKAAAEMRSRLGRLGVGDAVRAATFHSAALSQLRHVWEDICDAPFPHVADDQEPRRLVDTALQRVCGGATNGEPADMLTVRDVQAEINWAKVSLIAPDDYQRVCAATHRRPPAGLDPQRFADVYLAYEQEKTARGLIDFDDILLIACHVLDEFDEAAESIRRSIRWLTVDEYQDVSPLQHRLMTLWLDDNRNVCVVGDPAQTIYSFAGASSYDLLAFADQFGKPAADVSLNTDYRSTPQIVAYANRVLAKSPVRQDYLRLTSARQDGARVAHTVYDTDADEARGVAGRLARLVRQGVNPADCAVLTRINAQQRAVCAALREAGLRYRVRRDAGWSGAGADLAEDAVARQALMDALAAGERPGSGGRDGAAGAGGVDGDGHGDGAGAGRGAVAALGAVTVSTVHASKGLEFRHVFVIGCSEGLMPYGSPAGGDALEEERRLMYVAVTRAEDSLHMSYARTKDGAGGRPRTVSRFL</sequence>
<evidence type="ECO:0000256" key="8">
    <source>
        <dbReference type="ARBA" id="ARBA00034808"/>
    </source>
</evidence>
<dbReference type="Proteomes" id="UP000482084">
    <property type="component" value="Unassembled WGS sequence"/>
</dbReference>
<gene>
    <name evidence="14" type="ORF">DSM100688_1304</name>
    <name evidence="15" type="ORF">GFD24_03070</name>
</gene>
<reference evidence="15 16" key="1">
    <citation type="submission" date="2019-10" db="EMBL/GenBank/DDBJ databases">
        <title>Bifidobacterium from non-human primates.</title>
        <authorList>
            <person name="Modesto M."/>
        </authorList>
    </citation>
    <scope>NUCLEOTIDE SEQUENCE [LARGE SCALE GENOMIC DNA]</scope>
    <source>
        <strain evidence="15 16">TREM</strain>
    </source>
</reference>
<dbReference type="RefSeq" id="WP_152358376.1">
    <property type="nucleotide sequence ID" value="NZ_WBSM01000006.1"/>
</dbReference>
<evidence type="ECO:0000256" key="7">
    <source>
        <dbReference type="ARBA" id="ARBA00034617"/>
    </source>
</evidence>
<keyword evidence="5 10" id="KW-0067">ATP-binding</keyword>